<sequence>MIAGLPPRFAAFLKDEIGMAQLGQHGLRIFCVHAPLRAVRGPVRTAGCRKLSGEGEGLGMCRRDDNLDTQHAGDRAVGADDQMQAILEEKSLYVVYQPIVCHQTRRVFACEALSRPHWRGESVPPQVWFQWAATSGHMVEADLLAFGLAVQGVAGLPEAQRRLPLFVNVLPSTLTQSAFFHHIERVLAEAALSPQQVVIEIVEWLAYDPPVLRQVIRRLHEYGIRVALDDVGIGGAGLRALVDLEPHFIKVDRSLIQGIAQSDARRKLLHLLVEYAGGGEAVVAEGVESWPDFEAVAEAGVKLSQGFLWSRPKPMKDILTFVERFESDSRNLIQNPADH</sequence>
<evidence type="ECO:0000313" key="2">
    <source>
        <dbReference type="EMBL" id="GGJ11882.1"/>
    </source>
</evidence>
<reference evidence="2" key="2">
    <citation type="submission" date="2020-09" db="EMBL/GenBank/DDBJ databases">
        <authorList>
            <person name="Sun Q."/>
            <person name="Ohkuma M."/>
        </authorList>
    </citation>
    <scope>NUCLEOTIDE SEQUENCE</scope>
    <source>
        <strain evidence="2">JCM 18487</strain>
    </source>
</reference>
<dbReference type="PROSITE" id="PS50883">
    <property type="entry name" value="EAL"/>
    <property type="match status" value="1"/>
</dbReference>
<dbReference type="EMBL" id="BMOY01000040">
    <property type="protein sequence ID" value="GGJ11882.1"/>
    <property type="molecule type" value="Genomic_DNA"/>
</dbReference>
<accession>A0A917KJ47</accession>
<reference evidence="2" key="1">
    <citation type="journal article" date="2014" name="Int. J. Syst. Evol. Microbiol.">
        <title>Complete genome sequence of Corynebacterium casei LMG S-19264T (=DSM 44701T), isolated from a smear-ripened cheese.</title>
        <authorList>
            <consortium name="US DOE Joint Genome Institute (JGI-PGF)"/>
            <person name="Walter F."/>
            <person name="Albersmeier A."/>
            <person name="Kalinowski J."/>
            <person name="Ruckert C."/>
        </authorList>
    </citation>
    <scope>NUCLEOTIDE SEQUENCE</scope>
    <source>
        <strain evidence="2">JCM 18487</strain>
    </source>
</reference>
<dbReference type="Pfam" id="PF00563">
    <property type="entry name" value="EAL"/>
    <property type="match status" value="1"/>
</dbReference>
<name>A0A917KJ47_9BACL</name>
<dbReference type="PANTHER" id="PTHR33121:SF70">
    <property type="entry name" value="SIGNALING PROTEIN YKOW"/>
    <property type="match status" value="1"/>
</dbReference>
<dbReference type="Gene3D" id="3.20.20.450">
    <property type="entry name" value="EAL domain"/>
    <property type="match status" value="1"/>
</dbReference>
<keyword evidence="3" id="KW-1185">Reference proteome</keyword>
<dbReference type="Proteomes" id="UP000637695">
    <property type="component" value="Unassembled WGS sequence"/>
</dbReference>
<dbReference type="GO" id="GO:0071111">
    <property type="term" value="F:cyclic-guanylate-specific phosphodiesterase activity"/>
    <property type="evidence" value="ECO:0007669"/>
    <property type="project" value="InterPro"/>
</dbReference>
<protein>
    <recommendedName>
        <fullName evidence="1">EAL domain-containing protein</fullName>
    </recommendedName>
</protein>
<gene>
    <name evidence="2" type="ORF">GCM10010885_21510</name>
</gene>
<evidence type="ECO:0000259" key="1">
    <source>
        <dbReference type="PROSITE" id="PS50883"/>
    </source>
</evidence>
<proteinExistence type="predicted"/>
<dbReference type="AlphaFoldDB" id="A0A917KJ47"/>
<dbReference type="CDD" id="cd01948">
    <property type="entry name" value="EAL"/>
    <property type="match status" value="1"/>
</dbReference>
<dbReference type="PANTHER" id="PTHR33121">
    <property type="entry name" value="CYCLIC DI-GMP PHOSPHODIESTERASE PDEF"/>
    <property type="match status" value="1"/>
</dbReference>
<dbReference type="SMART" id="SM00052">
    <property type="entry name" value="EAL"/>
    <property type="match status" value="1"/>
</dbReference>
<dbReference type="SUPFAM" id="SSF141868">
    <property type="entry name" value="EAL domain-like"/>
    <property type="match status" value="1"/>
</dbReference>
<dbReference type="InterPro" id="IPR050706">
    <property type="entry name" value="Cyclic-di-GMP_PDE-like"/>
</dbReference>
<organism evidence="2 3">
    <name type="scientific">Alicyclobacillus cellulosilyticus</name>
    <dbReference type="NCBI Taxonomy" id="1003997"/>
    <lineage>
        <taxon>Bacteria</taxon>
        <taxon>Bacillati</taxon>
        <taxon>Bacillota</taxon>
        <taxon>Bacilli</taxon>
        <taxon>Bacillales</taxon>
        <taxon>Alicyclobacillaceae</taxon>
        <taxon>Alicyclobacillus</taxon>
    </lineage>
</organism>
<dbReference type="InterPro" id="IPR035919">
    <property type="entry name" value="EAL_sf"/>
</dbReference>
<dbReference type="InterPro" id="IPR001633">
    <property type="entry name" value="EAL_dom"/>
</dbReference>
<evidence type="ECO:0000313" key="3">
    <source>
        <dbReference type="Proteomes" id="UP000637695"/>
    </source>
</evidence>
<comment type="caution">
    <text evidence="2">The sequence shown here is derived from an EMBL/GenBank/DDBJ whole genome shotgun (WGS) entry which is preliminary data.</text>
</comment>
<feature type="domain" description="EAL" evidence="1">
    <location>
        <begin position="76"/>
        <end position="326"/>
    </location>
</feature>